<dbReference type="InterPro" id="IPR001789">
    <property type="entry name" value="Sig_transdc_resp-reg_receiver"/>
</dbReference>
<dbReference type="InterPro" id="IPR050595">
    <property type="entry name" value="Bact_response_regulator"/>
</dbReference>
<dbReference type="SMART" id="SM00448">
    <property type="entry name" value="REC"/>
    <property type="match status" value="1"/>
</dbReference>
<dbReference type="InterPro" id="IPR011006">
    <property type="entry name" value="CheY-like_superfamily"/>
</dbReference>
<accession>A0A1F8B5B3</accession>
<dbReference type="SUPFAM" id="SSF52172">
    <property type="entry name" value="CheY-like"/>
    <property type="match status" value="1"/>
</dbReference>
<dbReference type="AlphaFoldDB" id="A0A1F8B5B3"/>
<proteinExistence type="predicted"/>
<keyword evidence="1 2" id="KW-0597">Phosphoprotein</keyword>
<evidence type="ECO:0000256" key="1">
    <source>
        <dbReference type="ARBA" id="ARBA00022553"/>
    </source>
</evidence>
<dbReference type="PANTHER" id="PTHR44591">
    <property type="entry name" value="STRESS RESPONSE REGULATOR PROTEIN 1"/>
    <property type="match status" value="1"/>
</dbReference>
<evidence type="ECO:0000313" key="5">
    <source>
        <dbReference type="Proteomes" id="UP000176404"/>
    </source>
</evidence>
<comment type="caution">
    <text evidence="4">The sequence shown here is derived from an EMBL/GenBank/DDBJ whole genome shotgun (WGS) entry which is preliminary data.</text>
</comment>
<reference evidence="4 5" key="1">
    <citation type="journal article" date="2016" name="Nat. Commun.">
        <title>Thousands of microbial genomes shed light on interconnected biogeochemical processes in an aquifer system.</title>
        <authorList>
            <person name="Anantharaman K."/>
            <person name="Brown C.T."/>
            <person name="Hug L.A."/>
            <person name="Sharon I."/>
            <person name="Castelle C.J."/>
            <person name="Probst A.J."/>
            <person name="Thomas B.C."/>
            <person name="Singh A."/>
            <person name="Wilkins M.J."/>
            <person name="Karaoz U."/>
            <person name="Brodie E.L."/>
            <person name="Williams K.H."/>
            <person name="Hubbard S.S."/>
            <person name="Banfield J.F."/>
        </authorList>
    </citation>
    <scope>NUCLEOTIDE SEQUENCE [LARGE SCALE GENOMIC DNA]</scope>
</reference>
<protein>
    <recommendedName>
        <fullName evidence="3">Response regulatory domain-containing protein</fullName>
    </recommendedName>
</protein>
<feature type="domain" description="Response regulatory" evidence="3">
    <location>
        <begin position="3"/>
        <end position="119"/>
    </location>
</feature>
<gene>
    <name evidence="4" type="ORF">A2892_05155</name>
</gene>
<evidence type="ECO:0000259" key="3">
    <source>
        <dbReference type="PROSITE" id="PS50110"/>
    </source>
</evidence>
<dbReference type="Pfam" id="PF00072">
    <property type="entry name" value="Response_reg"/>
    <property type="match status" value="1"/>
</dbReference>
<name>A0A1F8B5B3_9BACT</name>
<organism evidence="4 5">
    <name type="scientific">Candidatus Woesebacteria bacterium RIFCSPLOWO2_01_FULL_39_10b</name>
    <dbReference type="NCBI Taxonomy" id="1802517"/>
    <lineage>
        <taxon>Bacteria</taxon>
        <taxon>Candidatus Woeseibacteriota</taxon>
    </lineage>
</organism>
<feature type="modified residue" description="4-aspartylphosphate" evidence="2">
    <location>
        <position position="52"/>
    </location>
</feature>
<dbReference type="Gene3D" id="3.40.50.2300">
    <property type="match status" value="1"/>
</dbReference>
<evidence type="ECO:0000313" key="4">
    <source>
        <dbReference type="EMBL" id="OGM59234.1"/>
    </source>
</evidence>
<dbReference type="PANTHER" id="PTHR44591:SF3">
    <property type="entry name" value="RESPONSE REGULATORY DOMAIN-CONTAINING PROTEIN"/>
    <property type="match status" value="1"/>
</dbReference>
<dbReference type="PROSITE" id="PS50110">
    <property type="entry name" value="RESPONSE_REGULATORY"/>
    <property type="match status" value="1"/>
</dbReference>
<dbReference type="Proteomes" id="UP000176404">
    <property type="component" value="Unassembled WGS sequence"/>
</dbReference>
<evidence type="ECO:0000256" key="2">
    <source>
        <dbReference type="PROSITE-ProRule" id="PRU00169"/>
    </source>
</evidence>
<dbReference type="EMBL" id="MGHD01000023">
    <property type="protein sequence ID" value="OGM59234.1"/>
    <property type="molecule type" value="Genomic_DNA"/>
</dbReference>
<dbReference type="STRING" id="1802517.A2892_05155"/>
<sequence length="132" mass="14731">MAKILIVEDDPLMSRLYQKIFTFEGYAIDIATDGVEALDKVRKDKPTLILLDIMMPRMNGLEFLGKVKSDPDTKSIPVVILTNLAGQQDAERGITAGAVKYIVKSEYEPKQIANMVKEIIAGYTRDEVPKTN</sequence>
<dbReference type="GO" id="GO:0000160">
    <property type="term" value="P:phosphorelay signal transduction system"/>
    <property type="evidence" value="ECO:0007669"/>
    <property type="project" value="InterPro"/>
</dbReference>